<keyword evidence="1" id="KW-1133">Transmembrane helix</keyword>
<name>A0A6J5NFK0_9CAUD</name>
<proteinExistence type="predicted"/>
<evidence type="ECO:0000256" key="1">
    <source>
        <dbReference type="SAM" id="Phobius"/>
    </source>
</evidence>
<keyword evidence="1" id="KW-0812">Transmembrane</keyword>
<sequence length="81" mass="9502">MENEINLFEVGKALMQWVILPVSAFVWLMYRTQQDHATKLAVLAAVHEANKEAHDREFKEMRENFKAVFAKLDNIEQALRK</sequence>
<keyword evidence="1" id="KW-0472">Membrane</keyword>
<protein>
    <submittedName>
        <fullName evidence="2">Uncharacterized protein</fullName>
    </submittedName>
</protein>
<accession>A0A6J5NFK0</accession>
<dbReference type="EMBL" id="LR796657">
    <property type="protein sequence ID" value="CAB4157979.1"/>
    <property type="molecule type" value="Genomic_DNA"/>
</dbReference>
<gene>
    <name evidence="2" type="ORF">UFOVP681_64</name>
</gene>
<feature type="transmembrane region" description="Helical" evidence="1">
    <location>
        <begin position="13"/>
        <end position="30"/>
    </location>
</feature>
<evidence type="ECO:0000313" key="2">
    <source>
        <dbReference type="EMBL" id="CAB4157979.1"/>
    </source>
</evidence>
<reference evidence="2" key="1">
    <citation type="submission" date="2020-04" db="EMBL/GenBank/DDBJ databases">
        <authorList>
            <person name="Chiriac C."/>
            <person name="Salcher M."/>
            <person name="Ghai R."/>
            <person name="Kavagutti S V."/>
        </authorList>
    </citation>
    <scope>NUCLEOTIDE SEQUENCE</scope>
</reference>
<organism evidence="2">
    <name type="scientific">uncultured Caudovirales phage</name>
    <dbReference type="NCBI Taxonomy" id="2100421"/>
    <lineage>
        <taxon>Viruses</taxon>
        <taxon>Duplodnaviria</taxon>
        <taxon>Heunggongvirae</taxon>
        <taxon>Uroviricota</taxon>
        <taxon>Caudoviricetes</taxon>
        <taxon>Peduoviridae</taxon>
        <taxon>Maltschvirus</taxon>
        <taxon>Maltschvirus maltsch</taxon>
    </lineage>
</organism>